<evidence type="ECO:0000256" key="1">
    <source>
        <dbReference type="SAM" id="MobiDB-lite"/>
    </source>
</evidence>
<evidence type="ECO:0000313" key="3">
    <source>
        <dbReference type="Proteomes" id="UP000325902"/>
    </source>
</evidence>
<feature type="region of interest" description="Disordered" evidence="1">
    <location>
        <begin position="143"/>
        <end position="207"/>
    </location>
</feature>
<feature type="compositionally biased region" description="Polar residues" evidence="1">
    <location>
        <begin position="157"/>
        <end position="168"/>
    </location>
</feature>
<gene>
    <name evidence="2" type="ORF">DBV05_g5107</name>
</gene>
<protein>
    <submittedName>
        <fullName evidence="2">Uncharacterized protein</fullName>
    </submittedName>
</protein>
<proteinExistence type="predicted"/>
<organism evidence="2 3">
    <name type="scientific">Lasiodiplodia theobromae</name>
    <dbReference type="NCBI Taxonomy" id="45133"/>
    <lineage>
        <taxon>Eukaryota</taxon>
        <taxon>Fungi</taxon>
        <taxon>Dikarya</taxon>
        <taxon>Ascomycota</taxon>
        <taxon>Pezizomycotina</taxon>
        <taxon>Dothideomycetes</taxon>
        <taxon>Dothideomycetes incertae sedis</taxon>
        <taxon>Botryosphaeriales</taxon>
        <taxon>Botryosphaeriaceae</taxon>
        <taxon>Lasiodiplodia</taxon>
    </lineage>
</organism>
<keyword evidence="3" id="KW-1185">Reference proteome</keyword>
<reference evidence="2 3" key="1">
    <citation type="journal article" date="2019" name="Sci. Rep.">
        <title>A multi-omics analysis of the grapevine pathogen Lasiodiplodia theobromae reveals that temperature affects the expression of virulence- and pathogenicity-related genes.</title>
        <authorList>
            <person name="Felix C."/>
            <person name="Meneses R."/>
            <person name="Goncalves M.F.M."/>
            <person name="Tilleman L."/>
            <person name="Duarte A.S."/>
            <person name="Jorrin-Novo J.V."/>
            <person name="Van de Peer Y."/>
            <person name="Deforce D."/>
            <person name="Van Nieuwerburgh F."/>
            <person name="Esteves A.C."/>
            <person name="Alves A."/>
        </authorList>
    </citation>
    <scope>NUCLEOTIDE SEQUENCE [LARGE SCALE GENOMIC DNA]</scope>
    <source>
        <strain evidence="2 3">LA-SOL3</strain>
    </source>
</reference>
<dbReference type="AlphaFoldDB" id="A0A5N5DEU8"/>
<dbReference type="EMBL" id="VCHE01000025">
    <property type="protein sequence ID" value="KAB2576328.1"/>
    <property type="molecule type" value="Genomic_DNA"/>
</dbReference>
<evidence type="ECO:0000313" key="2">
    <source>
        <dbReference type="EMBL" id="KAB2576328.1"/>
    </source>
</evidence>
<comment type="caution">
    <text evidence="2">The sequence shown here is derived from an EMBL/GenBank/DDBJ whole genome shotgun (WGS) entry which is preliminary data.</text>
</comment>
<dbReference type="Gene3D" id="3.30.160.60">
    <property type="entry name" value="Classic Zinc Finger"/>
    <property type="match status" value="1"/>
</dbReference>
<dbReference type="Proteomes" id="UP000325902">
    <property type="component" value="Unassembled WGS sequence"/>
</dbReference>
<sequence length="299" mass="32941">MAYPLTVHHAMQMDPGYTSSFRMENPFWLSHQQVYGSTAEMQAWNTPGTNFQDTAMSTGAPVTQDYVFDHPISPSSNSMSSGYTLLSAESSIAGDPYLDTSCVPGSSYSVDTDAYFYPYPFPTEPHYAPVMRTSPEPFESDMRFGFGGGLVQEDDPSFSSPATSSNGDQAAAAGLRPASSSGRVRKTKPRQTRAEKPNAASRRASSGSAGEATIICSSCQHKYSCESSLLRHRNESGHGSGGGTVRLFYCDPRSHPGCKKGFKRRDNLKQHYRKLGRPEEWIDEKIREWYGKGMHSRPI</sequence>
<accession>A0A5N5DEU8</accession>
<name>A0A5N5DEU8_9PEZI</name>